<dbReference type="AlphaFoldDB" id="A0A0E0JIX8"/>
<keyword evidence="2" id="KW-1185">Reference proteome</keyword>
<reference evidence="1" key="1">
    <citation type="submission" date="2015-04" db="UniProtKB">
        <authorList>
            <consortium name="EnsemblPlants"/>
        </authorList>
    </citation>
    <scope>IDENTIFICATION</scope>
</reference>
<reference evidence="1" key="2">
    <citation type="submission" date="2018-05" db="EMBL/GenBank/DDBJ databases">
        <title>OpunRS2 (Oryza punctata Reference Sequence Version 2).</title>
        <authorList>
            <person name="Zhang J."/>
            <person name="Kudrna D."/>
            <person name="Lee S."/>
            <person name="Talag J."/>
            <person name="Welchert J."/>
            <person name="Wing R.A."/>
        </authorList>
    </citation>
    <scope>NUCLEOTIDE SEQUENCE [LARGE SCALE GENOMIC DNA]</scope>
</reference>
<organism evidence="1">
    <name type="scientific">Oryza punctata</name>
    <name type="common">Red rice</name>
    <dbReference type="NCBI Taxonomy" id="4537"/>
    <lineage>
        <taxon>Eukaryota</taxon>
        <taxon>Viridiplantae</taxon>
        <taxon>Streptophyta</taxon>
        <taxon>Embryophyta</taxon>
        <taxon>Tracheophyta</taxon>
        <taxon>Spermatophyta</taxon>
        <taxon>Magnoliopsida</taxon>
        <taxon>Liliopsida</taxon>
        <taxon>Poales</taxon>
        <taxon>Poaceae</taxon>
        <taxon>BOP clade</taxon>
        <taxon>Oryzoideae</taxon>
        <taxon>Oryzeae</taxon>
        <taxon>Oryzinae</taxon>
        <taxon>Oryza</taxon>
    </lineage>
</organism>
<sequence length="155" mass="17917">MAKDHLSLQRVIHDMEHKFLSMILTIQEELTVIKMHDTLATRVCNLEANYTDDYILTKEDEEILNFVRNSYIWATVADIASIPLTIKFILPNVIDAYGYITNIANNTVAVITTLQSYLVFDVFGDFNSRFHHHWVSQVGNICVTQHMVHFTLLMN</sequence>
<evidence type="ECO:0000313" key="2">
    <source>
        <dbReference type="Proteomes" id="UP000026962"/>
    </source>
</evidence>
<name>A0A0E0JIX8_ORYPU</name>
<dbReference type="EnsemblPlants" id="OPUNC01G16450.1">
    <property type="protein sequence ID" value="OPUNC01G16450.1"/>
    <property type="gene ID" value="OPUNC01G16450"/>
</dbReference>
<dbReference type="OMA" id="NSYIWAT"/>
<dbReference type="Proteomes" id="UP000026962">
    <property type="component" value="Chromosome 1"/>
</dbReference>
<accession>A0A0E0JIX8</accession>
<dbReference type="Gramene" id="OPUNC01G16450.1">
    <property type="protein sequence ID" value="OPUNC01G16450.1"/>
    <property type="gene ID" value="OPUNC01G16450"/>
</dbReference>
<evidence type="ECO:0000313" key="1">
    <source>
        <dbReference type="EnsemblPlants" id="OPUNC01G16450.1"/>
    </source>
</evidence>
<dbReference type="eggNOG" id="ENOG502S5VQ">
    <property type="taxonomic scope" value="Eukaryota"/>
</dbReference>
<protein>
    <submittedName>
        <fullName evidence="1">Uncharacterized protein</fullName>
    </submittedName>
</protein>
<dbReference type="HOGENOM" id="CLU_1623234_0_0_1"/>
<proteinExistence type="predicted"/>